<dbReference type="EMBL" id="KL198020">
    <property type="protein sequence ID" value="KDQ19130.1"/>
    <property type="molecule type" value="Genomic_DNA"/>
</dbReference>
<feature type="region of interest" description="Disordered" evidence="1">
    <location>
        <begin position="35"/>
        <end position="72"/>
    </location>
</feature>
<dbReference type="InParanoid" id="A0A067MWQ0"/>
<proteinExistence type="predicted"/>
<sequence length="293" mass="32378">MIAAMLEFCLGDRVQLTAALPNDGHHAHLTLETEAEKMQERKKQIDLAPNTPSSQKTASSRASSGEYWRNTEGTFSDEDISRIVEQVKRDHGFVIARTTLRHPLPLQKVEEEHHLASAVHTSSAQRPVSVDRTQCKDQPPTICRAQHTPEHAEGVISKYPQHHSPPDTTVQTGQAPSAGNDSGLSLHFANITVNGNFNLSNLQGAPSRPAPHAQSIRELTLPFRPRITALINGIADREQWSNSLVAAVALVLERGKTFSVRVRGLSELGWSRKDTHDILCQEDPYGRMGRFMG</sequence>
<evidence type="ECO:0000313" key="3">
    <source>
        <dbReference type="Proteomes" id="UP000027195"/>
    </source>
</evidence>
<reference evidence="3" key="1">
    <citation type="journal article" date="2014" name="Proc. Natl. Acad. Sci. U.S.A.">
        <title>Extensive sampling of basidiomycete genomes demonstrates inadequacy of the white-rot/brown-rot paradigm for wood decay fungi.</title>
        <authorList>
            <person name="Riley R."/>
            <person name="Salamov A.A."/>
            <person name="Brown D.W."/>
            <person name="Nagy L.G."/>
            <person name="Floudas D."/>
            <person name="Held B.W."/>
            <person name="Levasseur A."/>
            <person name="Lombard V."/>
            <person name="Morin E."/>
            <person name="Otillar R."/>
            <person name="Lindquist E.A."/>
            <person name="Sun H."/>
            <person name="LaButti K.M."/>
            <person name="Schmutz J."/>
            <person name="Jabbour D."/>
            <person name="Luo H."/>
            <person name="Baker S.E."/>
            <person name="Pisabarro A.G."/>
            <person name="Walton J.D."/>
            <person name="Blanchette R.A."/>
            <person name="Henrissat B."/>
            <person name="Martin F."/>
            <person name="Cullen D."/>
            <person name="Hibbett D.S."/>
            <person name="Grigoriev I.V."/>
        </authorList>
    </citation>
    <scope>NUCLEOTIDE SEQUENCE [LARGE SCALE GENOMIC DNA]</scope>
    <source>
        <strain evidence="3">FD-172 SS1</strain>
    </source>
</reference>
<accession>A0A067MWQ0</accession>
<evidence type="ECO:0000256" key="1">
    <source>
        <dbReference type="SAM" id="MobiDB-lite"/>
    </source>
</evidence>
<feature type="region of interest" description="Disordered" evidence="1">
    <location>
        <begin position="119"/>
        <end position="142"/>
    </location>
</feature>
<name>A0A067MWQ0_BOTB1</name>
<feature type="compositionally biased region" description="Low complexity" evidence="1">
    <location>
        <begin position="53"/>
        <end position="64"/>
    </location>
</feature>
<protein>
    <submittedName>
        <fullName evidence="2">Uncharacterized protein</fullName>
    </submittedName>
</protein>
<organism evidence="2 3">
    <name type="scientific">Botryobasidium botryosum (strain FD-172 SS1)</name>
    <dbReference type="NCBI Taxonomy" id="930990"/>
    <lineage>
        <taxon>Eukaryota</taxon>
        <taxon>Fungi</taxon>
        <taxon>Dikarya</taxon>
        <taxon>Basidiomycota</taxon>
        <taxon>Agaricomycotina</taxon>
        <taxon>Agaricomycetes</taxon>
        <taxon>Cantharellales</taxon>
        <taxon>Botryobasidiaceae</taxon>
        <taxon>Botryobasidium</taxon>
    </lineage>
</organism>
<dbReference type="Proteomes" id="UP000027195">
    <property type="component" value="Unassembled WGS sequence"/>
</dbReference>
<evidence type="ECO:0000313" key="2">
    <source>
        <dbReference type="EMBL" id="KDQ19130.1"/>
    </source>
</evidence>
<dbReference type="AlphaFoldDB" id="A0A067MWQ0"/>
<keyword evidence="3" id="KW-1185">Reference proteome</keyword>
<gene>
    <name evidence="2" type="ORF">BOTBODRAFT_42024</name>
</gene>
<feature type="compositionally biased region" description="Basic and acidic residues" evidence="1">
    <location>
        <begin position="35"/>
        <end position="45"/>
    </location>
</feature>
<dbReference type="HOGENOM" id="CLU_973158_0_0_1"/>